<keyword evidence="6" id="KW-1015">Disulfide bond</keyword>
<evidence type="ECO:0000256" key="8">
    <source>
        <dbReference type="PROSITE-ProRule" id="PRU01172"/>
    </source>
</evidence>
<evidence type="ECO:0000256" key="3">
    <source>
        <dbReference type="ARBA" id="ARBA00022723"/>
    </source>
</evidence>
<dbReference type="PROSITE" id="PS51828">
    <property type="entry name" value="PTX_2"/>
    <property type="match status" value="1"/>
</dbReference>
<evidence type="ECO:0000313" key="12">
    <source>
        <dbReference type="EMBL" id="OCT69012.1"/>
    </source>
</evidence>
<gene>
    <name evidence="12" type="ORF">XELAEV_18040320mg</name>
</gene>
<evidence type="ECO:0000256" key="5">
    <source>
        <dbReference type="ARBA" id="ARBA00022837"/>
    </source>
</evidence>
<evidence type="ECO:0000313" key="13">
    <source>
        <dbReference type="Proteomes" id="UP000694892"/>
    </source>
</evidence>
<name>A0A974C9Y4_XENLA</name>
<dbReference type="PRINTS" id="PR00895">
    <property type="entry name" value="PENTAXIN"/>
</dbReference>
<dbReference type="Proteomes" id="UP000694892">
    <property type="component" value="Chromosome 8L"/>
</dbReference>
<keyword evidence="3 9" id="KW-0479">Metal-binding</keyword>
<dbReference type="FunFam" id="2.60.120.200:FF:000070">
    <property type="entry name" value="Serum amyloid P-component"/>
    <property type="match status" value="1"/>
</dbReference>
<dbReference type="InterPro" id="IPR051005">
    <property type="entry name" value="Pentraxin_domain"/>
</dbReference>
<comment type="cofactor">
    <cofactor evidence="9">
        <name>Ca(2+)</name>
        <dbReference type="ChEBI" id="CHEBI:29108"/>
    </cofactor>
    <text evidence="9">Binds 2 calcium ions per subunit.</text>
</comment>
<dbReference type="AlphaFoldDB" id="A0A974C9Y4"/>
<comment type="subunit">
    <text evidence="9">Homopentamer. Pentaxin (or pentraxin) have a discoid arrangement of 5 non-covalently bound subunits.</text>
</comment>
<feature type="domain" description="Pentraxin (PTX)" evidence="11">
    <location>
        <begin position="20"/>
        <end position="224"/>
    </location>
</feature>
<dbReference type="GO" id="GO:0046872">
    <property type="term" value="F:metal ion binding"/>
    <property type="evidence" value="ECO:0007669"/>
    <property type="project" value="UniProtKB-KW"/>
</dbReference>
<comment type="caution">
    <text evidence="8">Lacks conserved residue(s) required for the propagation of feature annotation.</text>
</comment>
<feature type="chain" id="PRO_5037767034" description="Pentraxin family member" evidence="10">
    <location>
        <begin position="16"/>
        <end position="225"/>
    </location>
</feature>
<dbReference type="PANTHER" id="PTHR45869">
    <property type="entry name" value="C-REACTIVE PROTEIN-RELATED"/>
    <property type="match status" value="1"/>
</dbReference>
<accession>A0A974C9Y4</accession>
<keyword evidence="4 10" id="KW-0732">Signal</keyword>
<dbReference type="PANTHER" id="PTHR45869:SF10">
    <property type="entry name" value="MGC108147 PROTEIN PRECURSOR"/>
    <property type="match status" value="1"/>
</dbReference>
<evidence type="ECO:0000256" key="7">
    <source>
        <dbReference type="ARBA" id="ARBA00038102"/>
    </source>
</evidence>
<dbReference type="SUPFAM" id="SSF49899">
    <property type="entry name" value="Concanavalin A-like lectins/glucanases"/>
    <property type="match status" value="1"/>
</dbReference>
<dbReference type="InterPro" id="IPR001759">
    <property type="entry name" value="PTX_dom"/>
</dbReference>
<dbReference type="GO" id="GO:0005576">
    <property type="term" value="C:extracellular region"/>
    <property type="evidence" value="ECO:0007669"/>
    <property type="project" value="UniProtKB-SubCell"/>
</dbReference>
<dbReference type="OrthoDB" id="547680at2759"/>
<comment type="similarity">
    <text evidence="7 9">Belongs to the pentraxin family.</text>
</comment>
<evidence type="ECO:0000259" key="11">
    <source>
        <dbReference type="PROSITE" id="PS51828"/>
    </source>
</evidence>
<dbReference type="InterPro" id="IPR013320">
    <property type="entry name" value="ConA-like_dom_sf"/>
</dbReference>
<keyword evidence="2" id="KW-0964">Secreted</keyword>
<dbReference type="KEGG" id="xla:494784"/>
<dbReference type="EMBL" id="CM004480">
    <property type="protein sequence ID" value="OCT69012.1"/>
    <property type="molecule type" value="Genomic_DNA"/>
</dbReference>
<sequence length="225" mass="25731">MELHLWLLLIAGSMADQNMRDNVFLFPSQSASDYVLLTPKMTGPLQKLTVCLRSNTDRGGSALFTVGTPESRIRNIFSILPFTMANPYFYCKIYINNTDVTINAKADVLSWIHMCVTWDSNTGVVELWVNGRAFIRRVLQKGFSIDLQEGIALGQMRRNSRREWETALPFQGEITDVNMWNSVLSPGYIKQVQQHHNMIGNVISWWSLNYTIKGNVIVQPKSIWK</sequence>
<protein>
    <recommendedName>
        <fullName evidence="9">Pentraxin family member</fullName>
    </recommendedName>
</protein>
<reference evidence="13" key="1">
    <citation type="journal article" date="2016" name="Nature">
        <title>Genome evolution in the allotetraploid frog Xenopus laevis.</title>
        <authorList>
            <person name="Session A.M."/>
            <person name="Uno Y."/>
            <person name="Kwon T."/>
            <person name="Chapman J.A."/>
            <person name="Toyoda A."/>
            <person name="Takahashi S."/>
            <person name="Fukui A."/>
            <person name="Hikosaka A."/>
            <person name="Suzuki A."/>
            <person name="Kondo M."/>
            <person name="van Heeringen S.J."/>
            <person name="Quigley I."/>
            <person name="Heinz S."/>
            <person name="Ogino H."/>
            <person name="Ochi H."/>
            <person name="Hellsten U."/>
            <person name="Lyons J.B."/>
            <person name="Simakov O."/>
            <person name="Putnam N."/>
            <person name="Stites J."/>
            <person name="Kuroki Y."/>
            <person name="Tanaka T."/>
            <person name="Michiue T."/>
            <person name="Watanabe M."/>
            <person name="Bogdanovic O."/>
            <person name="Lister R."/>
            <person name="Georgiou G."/>
            <person name="Paranjpe S.S."/>
            <person name="van Kruijsbergen I."/>
            <person name="Shu S."/>
            <person name="Carlson J."/>
            <person name="Kinoshita T."/>
            <person name="Ohta Y."/>
            <person name="Mawaribuchi S."/>
            <person name="Jenkins J."/>
            <person name="Grimwood J."/>
            <person name="Schmutz J."/>
            <person name="Mitros T."/>
            <person name="Mozaffari S.V."/>
            <person name="Suzuki Y."/>
            <person name="Haramoto Y."/>
            <person name="Yamamoto T.S."/>
            <person name="Takagi C."/>
            <person name="Heald R."/>
            <person name="Miller K."/>
            <person name="Haudenschild C."/>
            <person name="Kitzman J."/>
            <person name="Nakayama T."/>
            <person name="Izutsu Y."/>
            <person name="Robert J."/>
            <person name="Fortriede J."/>
            <person name="Burns K."/>
            <person name="Lotay V."/>
            <person name="Karimi K."/>
            <person name="Yasuoka Y."/>
            <person name="Dichmann D.S."/>
            <person name="Flajnik M.F."/>
            <person name="Houston D.W."/>
            <person name="Shendure J."/>
            <person name="DuPasquier L."/>
            <person name="Vize P.D."/>
            <person name="Zorn A.M."/>
            <person name="Ito M."/>
            <person name="Marcotte E.M."/>
            <person name="Wallingford J.B."/>
            <person name="Ito Y."/>
            <person name="Asashima M."/>
            <person name="Ueno N."/>
            <person name="Matsuda Y."/>
            <person name="Veenstra G.J."/>
            <person name="Fujiyama A."/>
            <person name="Harland R.M."/>
            <person name="Taira M."/>
            <person name="Rokhsar D.S."/>
        </authorList>
    </citation>
    <scope>NUCLEOTIDE SEQUENCE [LARGE SCALE GENOMIC DNA]</scope>
    <source>
        <strain evidence="13">J</strain>
    </source>
</reference>
<evidence type="ECO:0000256" key="6">
    <source>
        <dbReference type="ARBA" id="ARBA00023157"/>
    </source>
</evidence>
<feature type="signal peptide" evidence="10">
    <location>
        <begin position="1"/>
        <end position="15"/>
    </location>
</feature>
<proteinExistence type="inferred from homology"/>
<evidence type="ECO:0000256" key="9">
    <source>
        <dbReference type="RuleBase" id="RU362112"/>
    </source>
</evidence>
<evidence type="ECO:0000256" key="4">
    <source>
        <dbReference type="ARBA" id="ARBA00022729"/>
    </source>
</evidence>
<evidence type="ECO:0000256" key="2">
    <source>
        <dbReference type="ARBA" id="ARBA00022525"/>
    </source>
</evidence>
<dbReference type="SMART" id="SM00159">
    <property type="entry name" value="PTX"/>
    <property type="match status" value="1"/>
</dbReference>
<dbReference type="Gene3D" id="2.60.120.200">
    <property type="match status" value="1"/>
</dbReference>
<comment type="subcellular location">
    <subcellularLocation>
        <location evidence="1 9">Secreted</location>
    </subcellularLocation>
</comment>
<evidence type="ECO:0000256" key="10">
    <source>
        <dbReference type="SAM" id="SignalP"/>
    </source>
</evidence>
<organism evidence="12 13">
    <name type="scientific">Xenopus laevis</name>
    <name type="common">African clawed frog</name>
    <dbReference type="NCBI Taxonomy" id="8355"/>
    <lineage>
        <taxon>Eukaryota</taxon>
        <taxon>Metazoa</taxon>
        <taxon>Chordata</taxon>
        <taxon>Craniata</taxon>
        <taxon>Vertebrata</taxon>
        <taxon>Euteleostomi</taxon>
        <taxon>Amphibia</taxon>
        <taxon>Batrachia</taxon>
        <taxon>Anura</taxon>
        <taxon>Pipoidea</taxon>
        <taxon>Pipidae</taxon>
        <taxon>Xenopodinae</taxon>
        <taxon>Xenopus</taxon>
        <taxon>Xenopus</taxon>
    </lineage>
</organism>
<keyword evidence="5 9" id="KW-0106">Calcium</keyword>
<dbReference type="InterPro" id="IPR030476">
    <property type="entry name" value="Pentaxin_CS"/>
</dbReference>
<dbReference type="Pfam" id="PF00354">
    <property type="entry name" value="Pentaxin"/>
    <property type="match status" value="1"/>
</dbReference>
<evidence type="ECO:0000256" key="1">
    <source>
        <dbReference type="ARBA" id="ARBA00004613"/>
    </source>
</evidence>
<dbReference type="PROSITE" id="PS00289">
    <property type="entry name" value="PTX_1"/>
    <property type="match status" value="1"/>
</dbReference>